<dbReference type="EC" id="3.1.3.-" evidence="7"/>
<evidence type="ECO:0000256" key="10">
    <source>
        <dbReference type="PIRSR" id="PIRSR004682-4"/>
    </source>
</evidence>
<accession>A0A0W1A1M1</accession>
<proteinExistence type="inferred from homology"/>
<dbReference type="GO" id="GO:0016791">
    <property type="term" value="F:phosphatase activity"/>
    <property type="evidence" value="ECO:0007669"/>
    <property type="project" value="InterPro"/>
</dbReference>
<evidence type="ECO:0000256" key="1">
    <source>
        <dbReference type="ARBA" id="ARBA00004496"/>
    </source>
</evidence>
<dbReference type="InterPro" id="IPR006543">
    <property type="entry name" value="Histidinol-phos"/>
</dbReference>
<feature type="site" description="Stabilizes the phosphoryl group" evidence="9">
    <location>
        <position position="102"/>
    </location>
</feature>
<sequence>MNKVILLDRDGIINHDSLQYIKSPDEFNVIPENVLAIAKLSKAGYKIGVATNQSGVSRGLYTEKDLVAIHSKMLSIIEKAEGHIDALEYCIHMPDAGCSCRKPQPGMLLALAKHFNCDLQGIPYVGDRVSDIEAAIAAGATPILVLSNMTDLEALKKYPQVPAFQSLMQYVNSLLHQS</sequence>
<dbReference type="InterPro" id="IPR036412">
    <property type="entry name" value="HAD-like_sf"/>
</dbReference>
<evidence type="ECO:0000313" key="12">
    <source>
        <dbReference type="Proteomes" id="UP000054729"/>
    </source>
</evidence>
<dbReference type="PATRIC" id="fig|66969.6.peg.3580"/>
<dbReference type="Pfam" id="PF13242">
    <property type="entry name" value="Hydrolase_like"/>
    <property type="match status" value="1"/>
</dbReference>
<dbReference type="InterPro" id="IPR004446">
    <property type="entry name" value="Heptose_bisP_phosphatase"/>
</dbReference>
<dbReference type="GO" id="GO:0005975">
    <property type="term" value="P:carbohydrate metabolic process"/>
    <property type="evidence" value="ECO:0007669"/>
    <property type="project" value="InterPro"/>
</dbReference>
<protein>
    <recommendedName>
        <fullName evidence="6 7">D,D-heptose 1,7-bisphosphate phosphatase</fullName>
        <ecNumber evidence="7">3.1.3.-</ecNumber>
    </recommendedName>
</protein>
<comment type="subcellular location">
    <subcellularLocation>
        <location evidence="1 7">Cytoplasm</location>
    </subcellularLocation>
</comment>
<evidence type="ECO:0000256" key="8">
    <source>
        <dbReference type="PIRSR" id="PIRSR004682-1"/>
    </source>
</evidence>
<evidence type="ECO:0000256" key="3">
    <source>
        <dbReference type="ARBA" id="ARBA00022723"/>
    </source>
</evidence>
<keyword evidence="3 10" id="KW-0479">Metal-binding</keyword>
<evidence type="ECO:0000313" key="11">
    <source>
        <dbReference type="EMBL" id="KTD75243.1"/>
    </source>
</evidence>
<keyword evidence="10" id="KW-0460">Magnesium</keyword>
<dbReference type="NCBIfam" id="TIGR01662">
    <property type="entry name" value="HAD-SF-IIIA"/>
    <property type="match status" value="1"/>
</dbReference>
<dbReference type="Proteomes" id="UP000054729">
    <property type="component" value="Unassembled WGS sequence"/>
</dbReference>
<comment type="cofactor">
    <cofactor evidence="10">
        <name>Mg(2+)</name>
        <dbReference type="ChEBI" id="CHEBI:18420"/>
    </cofactor>
</comment>
<dbReference type="GO" id="GO:0046872">
    <property type="term" value="F:metal ion binding"/>
    <property type="evidence" value="ECO:0007669"/>
    <property type="project" value="UniProtKB-KW"/>
</dbReference>
<keyword evidence="5 7" id="KW-0119">Carbohydrate metabolism</keyword>
<keyword evidence="12" id="KW-1185">Reference proteome</keyword>
<dbReference type="RefSeq" id="WP_058481852.1">
    <property type="nucleotide sequence ID" value="NZ_CAAAIQ010000014.1"/>
</dbReference>
<dbReference type="NCBIfam" id="NF006506">
    <property type="entry name" value="PRK08942.1"/>
    <property type="match status" value="1"/>
</dbReference>
<feature type="binding site" evidence="10">
    <location>
        <position position="127"/>
    </location>
    <ligand>
        <name>Mg(2+)</name>
        <dbReference type="ChEBI" id="CHEBI:18420"/>
    </ligand>
</feature>
<feature type="binding site" evidence="10">
    <location>
        <position position="98"/>
    </location>
    <ligand>
        <name>Zn(2+)</name>
        <dbReference type="ChEBI" id="CHEBI:29105"/>
    </ligand>
</feature>
<feature type="binding site" evidence="10">
    <location>
        <position position="8"/>
    </location>
    <ligand>
        <name>Mg(2+)</name>
        <dbReference type="ChEBI" id="CHEBI:18420"/>
    </ligand>
</feature>
<dbReference type="Gene3D" id="3.40.50.1000">
    <property type="entry name" value="HAD superfamily/HAD-like"/>
    <property type="match status" value="1"/>
</dbReference>
<feature type="active site" description="Nucleophile" evidence="8">
    <location>
        <position position="8"/>
    </location>
</feature>
<evidence type="ECO:0000256" key="7">
    <source>
        <dbReference type="PIRNR" id="PIRNR004682"/>
    </source>
</evidence>
<dbReference type="SUPFAM" id="SSF56784">
    <property type="entry name" value="HAD-like"/>
    <property type="match status" value="1"/>
</dbReference>
<evidence type="ECO:0000256" key="2">
    <source>
        <dbReference type="ARBA" id="ARBA00022490"/>
    </source>
</evidence>
<dbReference type="PIRSF" id="PIRSF004682">
    <property type="entry name" value="GmhB"/>
    <property type="match status" value="1"/>
</dbReference>
<dbReference type="InterPro" id="IPR023214">
    <property type="entry name" value="HAD_sf"/>
</dbReference>
<name>A0A0W1A1M1_9GAMM</name>
<dbReference type="CDD" id="cd07503">
    <property type="entry name" value="HAD_HisB-N"/>
    <property type="match status" value="1"/>
</dbReference>
<dbReference type="OrthoDB" id="9781367at2"/>
<gene>
    <name evidence="11" type="ORF">Lwal_3284</name>
</gene>
<feature type="binding site" evidence="10">
    <location>
        <position position="90"/>
    </location>
    <ligand>
        <name>Zn(2+)</name>
        <dbReference type="ChEBI" id="CHEBI:29105"/>
    </ligand>
</feature>
<evidence type="ECO:0000256" key="6">
    <source>
        <dbReference type="ARBA" id="ARBA00031828"/>
    </source>
</evidence>
<feature type="binding site" evidence="10">
    <location>
        <position position="100"/>
    </location>
    <ligand>
        <name>Zn(2+)</name>
        <dbReference type="ChEBI" id="CHEBI:29105"/>
    </ligand>
</feature>
<dbReference type="GO" id="GO:0005737">
    <property type="term" value="C:cytoplasm"/>
    <property type="evidence" value="ECO:0007669"/>
    <property type="project" value="UniProtKB-SubCell"/>
</dbReference>
<keyword evidence="2 7" id="KW-0963">Cytoplasm</keyword>
<feature type="site" description="Stabilizes the phosphoryl group" evidence="9">
    <location>
        <position position="51"/>
    </location>
</feature>
<keyword evidence="10" id="KW-0862">Zinc</keyword>
<feature type="binding site" evidence="10">
    <location>
        <position position="10"/>
    </location>
    <ligand>
        <name>Mg(2+)</name>
        <dbReference type="ChEBI" id="CHEBI:18420"/>
    </ligand>
</feature>
<dbReference type="STRING" id="66969.Lwal_3284"/>
<evidence type="ECO:0000256" key="9">
    <source>
        <dbReference type="PIRSR" id="PIRSR004682-3"/>
    </source>
</evidence>
<dbReference type="PANTHER" id="PTHR42891:SF1">
    <property type="entry name" value="D-GLYCERO-BETA-D-MANNO-HEPTOSE-1,7-BISPHOSPHATE 7-PHOSPHATASE"/>
    <property type="match status" value="1"/>
</dbReference>
<feature type="site" description="Contributes to substrate recognition" evidence="9">
    <location>
        <position position="101"/>
    </location>
</feature>
<evidence type="ECO:0000256" key="5">
    <source>
        <dbReference type="ARBA" id="ARBA00023277"/>
    </source>
</evidence>
<dbReference type="NCBIfam" id="TIGR01656">
    <property type="entry name" value="Histidinol-ppas"/>
    <property type="match status" value="1"/>
</dbReference>
<dbReference type="EMBL" id="LNZB01000060">
    <property type="protein sequence ID" value="KTD75243.1"/>
    <property type="molecule type" value="Genomic_DNA"/>
</dbReference>
<comment type="cofactor">
    <cofactor evidence="10">
        <name>Zn(2+)</name>
        <dbReference type="ChEBI" id="CHEBI:29105"/>
    </cofactor>
</comment>
<comment type="similarity">
    <text evidence="7">Belongs to the gmhB family.</text>
</comment>
<evidence type="ECO:0000256" key="4">
    <source>
        <dbReference type="ARBA" id="ARBA00022801"/>
    </source>
</evidence>
<dbReference type="AlphaFoldDB" id="A0A0W1A1M1"/>
<organism evidence="11 12">
    <name type="scientific">Legionella waltersii</name>
    <dbReference type="NCBI Taxonomy" id="66969"/>
    <lineage>
        <taxon>Bacteria</taxon>
        <taxon>Pseudomonadati</taxon>
        <taxon>Pseudomonadota</taxon>
        <taxon>Gammaproteobacteria</taxon>
        <taxon>Legionellales</taxon>
        <taxon>Legionellaceae</taxon>
        <taxon>Legionella</taxon>
    </lineage>
</organism>
<feature type="binding site" evidence="10">
    <location>
        <position position="92"/>
    </location>
    <ligand>
        <name>Zn(2+)</name>
        <dbReference type="ChEBI" id="CHEBI:29105"/>
    </ligand>
</feature>
<dbReference type="InterPro" id="IPR006549">
    <property type="entry name" value="HAD-SF_hydro_IIIA"/>
</dbReference>
<keyword evidence="4 7" id="KW-0378">Hydrolase</keyword>
<feature type="active site" description="Proton donor" evidence="8">
    <location>
        <position position="10"/>
    </location>
</feature>
<comment type="caution">
    <text evidence="11">The sequence shown here is derived from an EMBL/GenBank/DDBJ whole genome shotgun (WGS) entry which is preliminary data.</text>
</comment>
<reference evidence="11 12" key="1">
    <citation type="submission" date="2015-11" db="EMBL/GenBank/DDBJ databases">
        <title>Genomic analysis of 38 Legionella species identifies large and diverse effector repertoires.</title>
        <authorList>
            <person name="Burstein D."/>
            <person name="Amaro F."/>
            <person name="Zusman T."/>
            <person name="Lifshitz Z."/>
            <person name="Cohen O."/>
            <person name="Gilbert J.A."/>
            <person name="Pupko T."/>
            <person name="Shuman H.A."/>
            <person name="Segal G."/>
        </authorList>
    </citation>
    <scope>NUCLEOTIDE SEQUENCE [LARGE SCALE GENOMIC DNA]</scope>
    <source>
        <strain evidence="11 12">ATCC 51914</strain>
    </source>
</reference>
<dbReference type="PANTHER" id="PTHR42891">
    <property type="entry name" value="D-GLYCERO-BETA-D-MANNO-HEPTOSE-1,7-BISPHOSPHATE 7-PHOSPHATASE"/>
    <property type="match status" value="1"/>
</dbReference>